<dbReference type="Pfam" id="PF07859">
    <property type="entry name" value="Abhydrolase_3"/>
    <property type="match status" value="1"/>
</dbReference>
<protein>
    <submittedName>
        <fullName evidence="3">AB hydrolase superfamily protein</fullName>
    </submittedName>
</protein>
<dbReference type="EMBL" id="JAELUR010000005">
    <property type="protein sequence ID" value="KAG7431732.1"/>
    <property type="molecule type" value="Genomic_DNA"/>
</dbReference>
<dbReference type="GO" id="GO:0016787">
    <property type="term" value="F:hydrolase activity"/>
    <property type="evidence" value="ECO:0007669"/>
    <property type="project" value="UniProtKB-KW"/>
</dbReference>
<dbReference type="Proteomes" id="UP000693942">
    <property type="component" value="Unassembled WGS sequence"/>
</dbReference>
<keyword evidence="1 3" id="KW-0378">Hydrolase</keyword>
<proteinExistence type="predicted"/>
<comment type="caution">
    <text evidence="3">The sequence shown here is derived from an EMBL/GenBank/DDBJ whole genome shotgun (WGS) entry which is preliminary data.</text>
</comment>
<evidence type="ECO:0000259" key="2">
    <source>
        <dbReference type="Pfam" id="PF07859"/>
    </source>
</evidence>
<dbReference type="PANTHER" id="PTHR48081">
    <property type="entry name" value="AB HYDROLASE SUPERFAMILY PROTEIN C4A8.06C"/>
    <property type="match status" value="1"/>
</dbReference>
<name>A0A8J5Q135_FUSOX</name>
<evidence type="ECO:0000313" key="3">
    <source>
        <dbReference type="EMBL" id="KAG7431732.1"/>
    </source>
</evidence>
<sequence>MLQTMLIPQHGKDTVDAFHWVHDYIDELLGVPSQVVVGGISAGAQLAASLTLRQNIAPDALSRPKLAGQVLMIPALVHPDCYASIMEQMKEPSLSSYVQNAEAPMINKAALDKFTGLLKVQNPDPKDVRLNIGLATVEQLKNMPPSTLGICGLDPLRDEALFYGQKLVEAGSTDVHVFNGLPHGFRRFGDQLAESKRWDKVMEDGIKWALSKPEPSGKFEIKLE</sequence>
<dbReference type="InterPro" id="IPR013094">
    <property type="entry name" value="AB_hydrolase_3"/>
</dbReference>
<evidence type="ECO:0000256" key="1">
    <source>
        <dbReference type="ARBA" id="ARBA00022801"/>
    </source>
</evidence>
<evidence type="ECO:0000313" key="4">
    <source>
        <dbReference type="Proteomes" id="UP000693942"/>
    </source>
</evidence>
<accession>A0A8J5Q135</accession>
<feature type="domain" description="Alpha/beta hydrolase fold-3" evidence="2">
    <location>
        <begin position="8"/>
        <end position="185"/>
    </location>
</feature>
<dbReference type="AlphaFoldDB" id="A0A8J5Q135"/>
<dbReference type="PANTHER" id="PTHR48081:SF8">
    <property type="entry name" value="ALPHA_BETA HYDROLASE FOLD-3 DOMAIN-CONTAINING PROTEIN-RELATED"/>
    <property type="match status" value="1"/>
</dbReference>
<dbReference type="InterPro" id="IPR050300">
    <property type="entry name" value="GDXG_lipolytic_enzyme"/>
</dbReference>
<organism evidence="3 4">
    <name type="scientific">Fusarium oxysporum f. sp. raphani</name>
    <dbReference type="NCBI Taxonomy" id="96318"/>
    <lineage>
        <taxon>Eukaryota</taxon>
        <taxon>Fungi</taxon>
        <taxon>Dikarya</taxon>
        <taxon>Ascomycota</taxon>
        <taxon>Pezizomycotina</taxon>
        <taxon>Sordariomycetes</taxon>
        <taxon>Hypocreomycetidae</taxon>
        <taxon>Hypocreales</taxon>
        <taxon>Nectriaceae</taxon>
        <taxon>Fusarium</taxon>
        <taxon>Fusarium oxysporum species complex</taxon>
    </lineage>
</organism>
<gene>
    <name evidence="3" type="ORF">Forpi1262_v008250</name>
</gene>
<reference evidence="3" key="1">
    <citation type="submission" date="2021-04" db="EMBL/GenBank/DDBJ databases">
        <title>First draft genome resource for Brassicaceae pathogens Fusarium oxysporum f. sp. raphani and Fusarium oxysporum f. sp. rapae.</title>
        <authorList>
            <person name="Asai S."/>
        </authorList>
    </citation>
    <scope>NUCLEOTIDE SEQUENCE</scope>
    <source>
        <strain evidence="3">Tf1262</strain>
    </source>
</reference>